<dbReference type="OrthoDB" id="9762324at2"/>
<dbReference type="STRING" id="1178515.SY83_12440"/>
<dbReference type="GO" id="GO:0016787">
    <property type="term" value="F:hydrolase activity"/>
    <property type="evidence" value="ECO:0007669"/>
    <property type="project" value="UniProtKB-KW"/>
</dbReference>
<gene>
    <name evidence="7" type="ORF">SY83_12440</name>
</gene>
<sequence>MSKQQPRRGKSNPANTQQFQGVIGRTVEDSVADWSGISRAEKDSPNVVFIVLDDTGFAHLGCYGSTITTSNLDDLAAKGLRYTNFHTNSMCSPTRASLLTGRNSHTAGVSMITEFQNGFPNARGKISKQTGTLAEILKEQGYNTIAVGKWHLVPGEEQTFAGPFDGWPTGKGFEHYYGFLKGETDQYNPELVSYHTTVKPGKSAAEGYHLTEDLTDRAIDFVRNQKAAAPHNPFFLYLAYGATHAPHQAPKAYIDKYKGKFNQGWDAIREEWFSRQKSQGVIPQNTELPARNPLVKPWSELGEEEKTLFARAQEVFAGYLEHTDDQIGRLTAYLKEIDQFDNTIIVLISDNGASPEGGQNGTLNEYKHFNGLPSDPREDIKRIDELGTETVYNHYPLGWAHAGNTPLKWYKTWVHAGGVKDPLIISYPNGIRDGGGVRNQYHHVTDIVPTVLELLNLEAPASLGGVTQKPIQGVSLAYSFDNPTAKSRKQTQYYEMLGHRAIWHDGWKAVTNHVPGSSFESDRWELYHEAEDYSESRDLSALYPDKLRELIERWWAEAGKYEVLPIDGRTMMERAFDSNLNRPLSPQAQEDGKGNITFRFKPSNLQLHAMQAPFVSNRAHRITAEVERADPDERGVLVADGNRFGGYALFVQDNRLVYHYNWLGEAHYTITSEAILPLGSVTVEAEFTPTGAHEGTITLYVQGAAAGQGEIRTAQLKGPGVFAVGTNVLSPVSPAYSGEFPYSGVLKEVRIQYRVQHTDAAELLELELASE</sequence>
<accession>A0A172TJ04</accession>
<proteinExistence type="inferred from homology"/>
<keyword evidence="3" id="KW-0378">Hydrolase</keyword>
<reference evidence="7 8" key="1">
    <citation type="submission" date="2015-01" db="EMBL/GenBank/DDBJ databases">
        <title>Paenibacillus swuensis/DY6/whole genome sequencing.</title>
        <authorList>
            <person name="Kim M.K."/>
            <person name="Srinivasan S."/>
            <person name="Lee J.-J."/>
        </authorList>
    </citation>
    <scope>NUCLEOTIDE SEQUENCE [LARGE SCALE GENOMIC DNA]</scope>
    <source>
        <strain evidence="7 8">DY6</strain>
    </source>
</reference>
<organism evidence="7 8">
    <name type="scientific">Paenibacillus swuensis</name>
    <dbReference type="NCBI Taxonomy" id="1178515"/>
    <lineage>
        <taxon>Bacteria</taxon>
        <taxon>Bacillati</taxon>
        <taxon>Bacillota</taxon>
        <taxon>Bacilli</taxon>
        <taxon>Bacillales</taxon>
        <taxon>Paenibacillaceae</taxon>
        <taxon>Paenibacillus</taxon>
    </lineage>
</organism>
<dbReference type="Proteomes" id="UP000076927">
    <property type="component" value="Chromosome"/>
</dbReference>
<dbReference type="InterPro" id="IPR017850">
    <property type="entry name" value="Alkaline_phosphatase_core_sf"/>
</dbReference>
<feature type="domain" description="Sulfatase N-terminal" evidence="6">
    <location>
        <begin position="45"/>
        <end position="456"/>
    </location>
</feature>
<evidence type="ECO:0000256" key="5">
    <source>
        <dbReference type="SAM" id="MobiDB-lite"/>
    </source>
</evidence>
<comment type="similarity">
    <text evidence="1">Belongs to the sulfatase family.</text>
</comment>
<dbReference type="PROSITE" id="PS00149">
    <property type="entry name" value="SULFATASE_2"/>
    <property type="match status" value="1"/>
</dbReference>
<dbReference type="PATRIC" id="fig|1178515.4.peg.2488"/>
<dbReference type="KEGG" id="pswu:SY83_12440"/>
<keyword evidence="8" id="KW-1185">Reference proteome</keyword>
<dbReference type="CDD" id="cd16025">
    <property type="entry name" value="PAS_like"/>
    <property type="match status" value="1"/>
</dbReference>
<evidence type="ECO:0000256" key="2">
    <source>
        <dbReference type="ARBA" id="ARBA00022723"/>
    </source>
</evidence>
<evidence type="ECO:0000256" key="3">
    <source>
        <dbReference type="ARBA" id="ARBA00022801"/>
    </source>
</evidence>
<evidence type="ECO:0000313" key="7">
    <source>
        <dbReference type="EMBL" id="ANE46952.1"/>
    </source>
</evidence>
<dbReference type="SUPFAM" id="SSF53649">
    <property type="entry name" value="Alkaline phosphatase-like"/>
    <property type="match status" value="1"/>
</dbReference>
<dbReference type="AlphaFoldDB" id="A0A172TJ04"/>
<dbReference type="InterPro" id="IPR000917">
    <property type="entry name" value="Sulfatase_N"/>
</dbReference>
<keyword evidence="2" id="KW-0479">Metal-binding</keyword>
<feature type="compositionally biased region" description="Basic residues" evidence="5">
    <location>
        <begin position="1"/>
        <end position="10"/>
    </location>
</feature>
<dbReference type="EMBL" id="CP011388">
    <property type="protein sequence ID" value="ANE46952.1"/>
    <property type="molecule type" value="Genomic_DNA"/>
</dbReference>
<dbReference type="PANTHER" id="PTHR42693:SF43">
    <property type="entry name" value="BLL2667 PROTEIN"/>
    <property type="match status" value="1"/>
</dbReference>
<dbReference type="PROSITE" id="PS00523">
    <property type="entry name" value="SULFATASE_1"/>
    <property type="match status" value="1"/>
</dbReference>
<dbReference type="GO" id="GO:0046872">
    <property type="term" value="F:metal ion binding"/>
    <property type="evidence" value="ECO:0007669"/>
    <property type="project" value="UniProtKB-KW"/>
</dbReference>
<dbReference type="Gene3D" id="3.40.720.10">
    <property type="entry name" value="Alkaline Phosphatase, subunit A"/>
    <property type="match status" value="1"/>
</dbReference>
<evidence type="ECO:0000256" key="4">
    <source>
        <dbReference type="ARBA" id="ARBA00022837"/>
    </source>
</evidence>
<protein>
    <submittedName>
        <fullName evidence="7">Arylsulfatase</fullName>
    </submittedName>
</protein>
<dbReference type="InterPro" id="IPR050738">
    <property type="entry name" value="Sulfatase"/>
</dbReference>
<dbReference type="Pfam" id="PF00884">
    <property type="entry name" value="Sulfatase"/>
    <property type="match status" value="1"/>
</dbReference>
<dbReference type="Gene3D" id="3.30.1120.10">
    <property type="match status" value="1"/>
</dbReference>
<evidence type="ECO:0000256" key="1">
    <source>
        <dbReference type="ARBA" id="ARBA00008779"/>
    </source>
</evidence>
<evidence type="ECO:0000259" key="6">
    <source>
        <dbReference type="Pfam" id="PF00884"/>
    </source>
</evidence>
<feature type="region of interest" description="Disordered" evidence="5">
    <location>
        <begin position="1"/>
        <end position="22"/>
    </location>
</feature>
<name>A0A172TJ04_9BACL</name>
<evidence type="ECO:0000313" key="8">
    <source>
        <dbReference type="Proteomes" id="UP000076927"/>
    </source>
</evidence>
<dbReference type="RefSeq" id="WP_068606926.1">
    <property type="nucleotide sequence ID" value="NZ_CP011388.1"/>
</dbReference>
<keyword evidence="4" id="KW-0106">Calcium</keyword>
<dbReference type="InterPro" id="IPR024607">
    <property type="entry name" value="Sulfatase_CS"/>
</dbReference>
<dbReference type="PANTHER" id="PTHR42693">
    <property type="entry name" value="ARYLSULFATASE FAMILY MEMBER"/>
    <property type="match status" value="1"/>
</dbReference>